<proteinExistence type="predicted"/>
<accession>T1BVI0</accession>
<evidence type="ECO:0000259" key="2">
    <source>
        <dbReference type="PROSITE" id="PS51898"/>
    </source>
</evidence>
<comment type="caution">
    <text evidence="3">The sequence shown here is derived from an EMBL/GenBank/DDBJ whole genome shotgun (WGS) entry which is preliminary data.</text>
</comment>
<gene>
    <name evidence="3" type="ORF">B1A_03174</name>
</gene>
<reference evidence="3" key="2">
    <citation type="journal article" date="2014" name="ISME J.">
        <title>Microbial stratification in low pH oxic and suboxic macroscopic growths along an acid mine drainage.</title>
        <authorList>
            <person name="Mendez-Garcia C."/>
            <person name="Mesa V."/>
            <person name="Sprenger R.R."/>
            <person name="Richter M."/>
            <person name="Diez M.S."/>
            <person name="Solano J."/>
            <person name="Bargiela R."/>
            <person name="Golyshina O.V."/>
            <person name="Manteca A."/>
            <person name="Ramos J.L."/>
            <person name="Gallego J.R."/>
            <person name="Llorente I."/>
            <person name="Martins Dos Santos V.A."/>
            <person name="Jensen O.N."/>
            <person name="Pelaez A.I."/>
            <person name="Sanchez J."/>
            <person name="Ferrer M."/>
        </authorList>
    </citation>
    <scope>NUCLEOTIDE SEQUENCE</scope>
</reference>
<dbReference type="Gene3D" id="1.10.443.10">
    <property type="entry name" value="Intergrase catalytic core"/>
    <property type="match status" value="1"/>
</dbReference>
<dbReference type="GO" id="GO:0015074">
    <property type="term" value="P:DNA integration"/>
    <property type="evidence" value="ECO:0007669"/>
    <property type="project" value="InterPro"/>
</dbReference>
<protein>
    <submittedName>
        <fullName evidence="3">Site-specific recombinase, phage integrase family protein</fullName>
    </submittedName>
</protein>
<feature type="domain" description="Tyr recombinase" evidence="2">
    <location>
        <begin position="1"/>
        <end position="136"/>
    </location>
</feature>
<name>T1BVI0_9ZZZZ</name>
<evidence type="ECO:0000256" key="1">
    <source>
        <dbReference type="ARBA" id="ARBA00023172"/>
    </source>
</evidence>
<dbReference type="GO" id="GO:0006310">
    <property type="term" value="P:DNA recombination"/>
    <property type="evidence" value="ECO:0007669"/>
    <property type="project" value="UniProtKB-KW"/>
</dbReference>
<keyword evidence="1" id="KW-0233">DNA recombination</keyword>
<sequence>KSLCKCSDGIEIGEVERHELELRTGHCGLDRVHCRLGFLASPASQHHLRSVVRQFKRRVKPQAKSPRVASALPWLYLKGITAPFLGTHALRHTHACRQLELGTPPKIIGDILGHRDPQSTSAYLRVASERLRELSLPVPA</sequence>
<dbReference type="GO" id="GO:0003677">
    <property type="term" value="F:DNA binding"/>
    <property type="evidence" value="ECO:0007669"/>
    <property type="project" value="InterPro"/>
</dbReference>
<organism evidence="3">
    <name type="scientific">mine drainage metagenome</name>
    <dbReference type="NCBI Taxonomy" id="410659"/>
    <lineage>
        <taxon>unclassified sequences</taxon>
        <taxon>metagenomes</taxon>
        <taxon>ecological metagenomes</taxon>
    </lineage>
</organism>
<dbReference type="SUPFAM" id="SSF56349">
    <property type="entry name" value="DNA breaking-rejoining enzymes"/>
    <property type="match status" value="1"/>
</dbReference>
<dbReference type="InterPro" id="IPR002104">
    <property type="entry name" value="Integrase_catalytic"/>
</dbReference>
<reference evidence="3" key="1">
    <citation type="submission" date="2013-08" db="EMBL/GenBank/DDBJ databases">
        <authorList>
            <person name="Mendez C."/>
            <person name="Richter M."/>
            <person name="Ferrer M."/>
            <person name="Sanchez J."/>
        </authorList>
    </citation>
    <scope>NUCLEOTIDE SEQUENCE</scope>
</reference>
<dbReference type="EMBL" id="AUZX01002343">
    <property type="protein sequence ID" value="EQD76971.1"/>
    <property type="molecule type" value="Genomic_DNA"/>
</dbReference>
<dbReference type="Pfam" id="PF00589">
    <property type="entry name" value="Phage_integrase"/>
    <property type="match status" value="1"/>
</dbReference>
<dbReference type="InterPro" id="IPR013762">
    <property type="entry name" value="Integrase-like_cat_sf"/>
</dbReference>
<evidence type="ECO:0000313" key="3">
    <source>
        <dbReference type="EMBL" id="EQD76971.1"/>
    </source>
</evidence>
<feature type="non-terminal residue" evidence="3">
    <location>
        <position position="1"/>
    </location>
</feature>
<dbReference type="PROSITE" id="PS51898">
    <property type="entry name" value="TYR_RECOMBINASE"/>
    <property type="match status" value="1"/>
</dbReference>
<dbReference type="InterPro" id="IPR011010">
    <property type="entry name" value="DNA_brk_join_enz"/>
</dbReference>
<dbReference type="AlphaFoldDB" id="T1BVI0"/>